<dbReference type="Proteomes" id="UP000005223">
    <property type="component" value="Chromosome"/>
</dbReference>
<evidence type="ECO:0000256" key="1">
    <source>
        <dbReference type="SAM" id="MobiDB-lite"/>
    </source>
</evidence>
<dbReference type="InterPro" id="IPR038765">
    <property type="entry name" value="Papain-like_cys_pep_sf"/>
</dbReference>
<feature type="domain" description="Transglutaminase-like" evidence="2">
    <location>
        <begin position="495"/>
        <end position="556"/>
    </location>
</feature>
<dbReference type="Pfam" id="PF09373">
    <property type="entry name" value="PMBR"/>
    <property type="match status" value="4"/>
</dbReference>
<dbReference type="SMART" id="SM00460">
    <property type="entry name" value="TGc"/>
    <property type="match status" value="1"/>
</dbReference>
<evidence type="ECO:0000313" key="4">
    <source>
        <dbReference type="Proteomes" id="UP000005223"/>
    </source>
</evidence>
<accession>O26512</accession>
<dbReference type="KEGG" id="mth:MTH_412"/>
<feature type="compositionally biased region" description="Polar residues" evidence="1">
    <location>
        <begin position="50"/>
        <end position="63"/>
    </location>
</feature>
<protein>
    <submittedName>
        <fullName evidence="3">Conserved protein</fullName>
    </submittedName>
</protein>
<name>O26512_METTH</name>
<dbReference type="PIR" id="F69153">
    <property type="entry name" value="F69153"/>
</dbReference>
<dbReference type="InParanoid" id="O26512"/>
<dbReference type="InterPro" id="IPR018975">
    <property type="entry name" value="Pseudomurein-binding_repeat"/>
</dbReference>
<dbReference type="HOGENOM" id="CLU_033402_0_0_2"/>
<dbReference type="EMBL" id="AE000666">
    <property type="protein sequence ID" value="AAB84918.1"/>
    <property type="molecule type" value="Genomic_DNA"/>
</dbReference>
<dbReference type="PaxDb" id="187420-MTH_412"/>
<dbReference type="AlphaFoldDB" id="O26512"/>
<evidence type="ECO:0000259" key="2">
    <source>
        <dbReference type="SMART" id="SM00460"/>
    </source>
</evidence>
<dbReference type="InterPro" id="IPR002931">
    <property type="entry name" value="Transglutaminase-like"/>
</dbReference>
<dbReference type="EnsemblBacteria" id="AAB84918">
    <property type="protein sequence ID" value="AAB84918"/>
    <property type="gene ID" value="MTH_412"/>
</dbReference>
<dbReference type="STRING" id="187420.MTH_412"/>
<proteinExistence type="predicted"/>
<organism evidence="3 4">
    <name type="scientific">Methanothermobacter thermautotrophicus (strain ATCC 29096 / DSM 1053 / JCM 10044 / NBRC 100330 / Delta H)</name>
    <name type="common">Methanobacterium thermoautotrophicum</name>
    <dbReference type="NCBI Taxonomy" id="187420"/>
    <lineage>
        <taxon>Archaea</taxon>
        <taxon>Methanobacteriati</taxon>
        <taxon>Methanobacteriota</taxon>
        <taxon>Methanomada group</taxon>
        <taxon>Methanobacteria</taxon>
        <taxon>Methanobacteriales</taxon>
        <taxon>Methanobacteriaceae</taxon>
        <taxon>Methanothermobacter</taxon>
    </lineage>
</organism>
<dbReference type="SUPFAM" id="SSF54001">
    <property type="entry name" value="Cysteine proteinases"/>
    <property type="match status" value="1"/>
</dbReference>
<dbReference type="Gene3D" id="3.10.620.30">
    <property type="match status" value="1"/>
</dbReference>
<gene>
    <name evidence="3" type="ordered locus">MTH_412</name>
</gene>
<dbReference type="GeneID" id="1470373"/>
<keyword evidence="4" id="KW-1185">Reference proteome</keyword>
<dbReference type="PANTHER" id="PTHR33490:SF3">
    <property type="entry name" value="CONSERVED INTEGRAL MEMBRANE PROTEIN"/>
    <property type="match status" value="1"/>
</dbReference>
<dbReference type="RefSeq" id="WP_010876051.1">
    <property type="nucleotide sequence ID" value="NC_000916.1"/>
</dbReference>
<dbReference type="PATRIC" id="fig|187420.15.peg.380"/>
<sequence>MRYVCMLLACILLINTAGYAVAADNTASVAGCMVEEQCSEYNQCELMNESETGSVDTGKQSSPGDPGKNESPSTPEADETVTESGGLLEVNGTSGSPGSVAVNPENSTGTVRAAGDSAGITSVTIRESAAELVKYIETYGKLPATVSVGGQKLGTAQFLDLMLKDLLKLAGSTVSLTLRTVGNAPNPSGSATGQLSKSAYLKLASSVLKFINSNRRAPNYVSSNIGKISSDNLVYAVARILKFQKDNSRLPNYVTIKKISASTAPTASLRNTSVTIRESAAELVKYIETYGKLPATVSVGGQKLGTAQFLDLMLKDLLKLAGSTVSLTLRTVGNAPNPSGSATGQLSKSAYLKLASSVLKFINSNRRAPNYVSSTIGKISSDNLVYAVARILKFQKDNSRLPNYVTIKKISASTAPTASLRNRAENDPFTGESTSQYLAATANCQVNDPAIKSLAANLTAGLTGAWDKATAIFNWVRDRISYSFYYNTRYGATGTLKYRTGNCVDHSHLLVALFRTAGLAARYVHGTCTFTSGNTYGHVWAQVLVGDTWYAADATSSKNSLGAVNSWNTATAKIKGIYASLPF</sequence>
<dbReference type="Pfam" id="PF01841">
    <property type="entry name" value="Transglut_core"/>
    <property type="match status" value="1"/>
</dbReference>
<dbReference type="PANTHER" id="PTHR33490">
    <property type="entry name" value="BLR5614 PROTEIN-RELATED"/>
    <property type="match status" value="1"/>
</dbReference>
<evidence type="ECO:0000313" key="3">
    <source>
        <dbReference type="EMBL" id="AAB84918.1"/>
    </source>
</evidence>
<feature type="region of interest" description="Disordered" evidence="1">
    <location>
        <begin position="50"/>
        <end position="113"/>
    </location>
</feature>
<reference evidence="3 4" key="1">
    <citation type="journal article" date="1997" name="J. Bacteriol.">
        <title>Complete genome sequence of Methanobacterium thermoautotrophicum deltaH: functional analysis and comparative genomics.</title>
        <authorList>
            <person name="Smith D.R."/>
            <person name="Doucette-Stamm L.A."/>
            <person name="Deloughery C."/>
            <person name="Lee H.-M."/>
            <person name="Dubois J."/>
            <person name="Aldredge T."/>
            <person name="Bashirzadeh R."/>
            <person name="Blakely D."/>
            <person name="Cook R."/>
            <person name="Gilbert K."/>
            <person name="Harrison D."/>
            <person name="Hoang L."/>
            <person name="Keagle P."/>
            <person name="Lumm W."/>
            <person name="Pothier B."/>
            <person name="Qiu D."/>
            <person name="Spadafora R."/>
            <person name="Vicare R."/>
            <person name="Wang Y."/>
            <person name="Wierzbowski J."/>
            <person name="Gibson R."/>
            <person name="Jiwani N."/>
            <person name="Caruso A."/>
            <person name="Bush D."/>
            <person name="Safer H."/>
            <person name="Patwell D."/>
            <person name="Prabhakar S."/>
            <person name="McDougall S."/>
            <person name="Shimer G."/>
            <person name="Goyal A."/>
            <person name="Pietrovski S."/>
            <person name="Church G.M."/>
            <person name="Daniels C.J."/>
            <person name="Mao J.-i."/>
            <person name="Rice P."/>
            <person name="Nolling J."/>
            <person name="Reeve J.N."/>
        </authorList>
    </citation>
    <scope>NUCLEOTIDE SEQUENCE [LARGE SCALE GENOMIC DNA]</scope>
    <source>
        <strain evidence="4">ATCC 29096 / DSM 1053 / JCM 10044 / NBRC 100330 / Delta H</strain>
    </source>
</reference>